<dbReference type="SUPFAM" id="SSF81301">
    <property type="entry name" value="Nucleotidyltransferase"/>
    <property type="match status" value="1"/>
</dbReference>
<dbReference type="STRING" id="1385699.A7A78_02905"/>
<comment type="caution">
    <text evidence="2">The sequence shown here is derived from an EMBL/GenBank/DDBJ whole genome shotgun (WGS) entry which is preliminary data.</text>
</comment>
<evidence type="ECO:0000313" key="3">
    <source>
        <dbReference type="Proteomes" id="UP000077552"/>
    </source>
</evidence>
<dbReference type="Proteomes" id="UP000077552">
    <property type="component" value="Unassembled WGS sequence"/>
</dbReference>
<dbReference type="PANTHER" id="PTHR41773:SF1">
    <property type="entry name" value="RELA_SPOT DOMAIN-CONTAINING PROTEIN"/>
    <property type="match status" value="1"/>
</dbReference>
<dbReference type="AlphaFoldDB" id="A0A1A9LFC6"/>
<dbReference type="PANTHER" id="PTHR41773">
    <property type="entry name" value="GTP PYROPHOSPHATASE-RELATED"/>
    <property type="match status" value="1"/>
</dbReference>
<dbReference type="Gene3D" id="1.10.287.860">
    <property type="entry name" value="Nucleotidyltransferase"/>
    <property type="match status" value="1"/>
</dbReference>
<proteinExistence type="predicted"/>
<dbReference type="InterPro" id="IPR043519">
    <property type="entry name" value="NT_sf"/>
</dbReference>
<sequence length="323" mass="38762">MATEDIKQKWLKDQPLYEDLGKLVSIHLKHGLPKYEILPEISYRTKELLSIVKKIERKKKEKESSYTYDDLKDKLGVRVICSFSSDLEIVDKFLKEQYLIIKAEYKKDSLAFDKLDYTSNHYDIKINPKKLHLDFYESIKDFIFEIQVRSINQHAWSSSAHILTYKSEVKIPQPLQRRVYRLLSLYEIADDEFSSVNQLLKDSLNNLIYKFIRLLEGKVYKYAKVDFDRATSIYNFEKLLADFPENKKEYIFEKIEEFIKINDEKIKRIFEENEIRYHLIPLLTQPEIFLIFYMLENHEALLEKTFSNDLEYNELETIMGIWV</sequence>
<dbReference type="Pfam" id="PF04607">
    <property type="entry name" value="RelA_SpoT"/>
    <property type="match status" value="1"/>
</dbReference>
<dbReference type="SMART" id="SM00954">
    <property type="entry name" value="RelA_SpoT"/>
    <property type="match status" value="1"/>
</dbReference>
<accession>A0A1A9LFC6</accession>
<reference evidence="2 3" key="1">
    <citation type="submission" date="2016-05" db="EMBL/GenBank/DDBJ databases">
        <title>Genome sequencing of Vitellibacter soesokkakensis RSSK-12.</title>
        <authorList>
            <person name="Thevarajoo S."/>
            <person name="Selvaratnam C."/>
            <person name="Goh K.M."/>
            <person name="Chan K.-G."/>
            <person name="Chong C.S."/>
        </authorList>
    </citation>
    <scope>NUCLEOTIDE SEQUENCE [LARGE SCALE GENOMIC DNA]</scope>
    <source>
        <strain evidence="2 3">RSSK-12</strain>
    </source>
</reference>
<dbReference type="GO" id="GO:0015969">
    <property type="term" value="P:guanosine tetraphosphate metabolic process"/>
    <property type="evidence" value="ECO:0007669"/>
    <property type="project" value="InterPro"/>
</dbReference>
<name>A0A1A9LFC6_9FLAO</name>
<dbReference type="Gene3D" id="3.30.460.10">
    <property type="entry name" value="Beta Polymerase, domain 2"/>
    <property type="match status" value="1"/>
</dbReference>
<feature type="domain" description="RelA/SpoT" evidence="1">
    <location>
        <begin position="43"/>
        <end position="171"/>
    </location>
</feature>
<dbReference type="InterPro" id="IPR007685">
    <property type="entry name" value="RelA_SpoT"/>
</dbReference>
<organism evidence="2 3">
    <name type="scientific">Aequorivita soesokkakensis</name>
    <dbReference type="NCBI Taxonomy" id="1385699"/>
    <lineage>
        <taxon>Bacteria</taxon>
        <taxon>Pseudomonadati</taxon>
        <taxon>Bacteroidota</taxon>
        <taxon>Flavobacteriia</taxon>
        <taxon>Flavobacteriales</taxon>
        <taxon>Flavobacteriaceae</taxon>
        <taxon>Aequorivita</taxon>
    </lineage>
</organism>
<gene>
    <name evidence="2" type="ORF">A7A78_02905</name>
</gene>
<dbReference type="CDD" id="cd05399">
    <property type="entry name" value="NT_Rel-Spo_like"/>
    <property type="match status" value="1"/>
</dbReference>
<dbReference type="EMBL" id="LXIE01000012">
    <property type="protein sequence ID" value="OAD91461.1"/>
    <property type="molecule type" value="Genomic_DNA"/>
</dbReference>
<dbReference type="OrthoDB" id="9801824at2"/>
<evidence type="ECO:0000313" key="2">
    <source>
        <dbReference type="EMBL" id="OAD91461.1"/>
    </source>
</evidence>
<keyword evidence="3" id="KW-1185">Reference proteome</keyword>
<protein>
    <recommendedName>
        <fullName evidence="1">RelA/SpoT domain-containing protein</fullName>
    </recommendedName>
</protein>
<evidence type="ECO:0000259" key="1">
    <source>
        <dbReference type="SMART" id="SM00954"/>
    </source>
</evidence>
<dbReference type="RefSeq" id="WP_068761635.1">
    <property type="nucleotide sequence ID" value="NZ_LXIE01000012.1"/>
</dbReference>